<name>A0A2T5AK94_MYCDI</name>
<organism evidence="2 3">
    <name type="scientific">Mycoplana dimorpha</name>
    <dbReference type="NCBI Taxonomy" id="28320"/>
    <lineage>
        <taxon>Bacteria</taxon>
        <taxon>Pseudomonadati</taxon>
        <taxon>Pseudomonadota</taxon>
        <taxon>Alphaproteobacteria</taxon>
        <taxon>Hyphomicrobiales</taxon>
        <taxon>Rhizobiaceae</taxon>
        <taxon>Mycoplana</taxon>
    </lineage>
</organism>
<dbReference type="Pfam" id="PF12244">
    <property type="entry name" value="DUF3606"/>
    <property type="match status" value="1"/>
</dbReference>
<dbReference type="EMBL" id="PZZZ01000014">
    <property type="protein sequence ID" value="PTM87155.1"/>
    <property type="molecule type" value="Genomic_DNA"/>
</dbReference>
<comment type="caution">
    <text evidence="2">The sequence shown here is derived from an EMBL/GenBank/DDBJ whole genome shotgun (WGS) entry which is preliminary data.</text>
</comment>
<evidence type="ECO:0000313" key="2">
    <source>
        <dbReference type="EMBL" id="PTM87155.1"/>
    </source>
</evidence>
<dbReference type="OrthoDB" id="8238029at2"/>
<feature type="compositionally biased region" description="Basic and acidic residues" evidence="1">
    <location>
        <begin position="50"/>
        <end position="63"/>
    </location>
</feature>
<keyword evidence="3" id="KW-1185">Reference proteome</keyword>
<proteinExistence type="predicted"/>
<dbReference type="AlphaFoldDB" id="A0A2T5AK94"/>
<dbReference type="Proteomes" id="UP000241247">
    <property type="component" value="Unassembled WGS sequence"/>
</dbReference>
<dbReference type="RefSeq" id="WP_108004853.1">
    <property type="nucleotide sequence ID" value="NZ_JBHEEX010000022.1"/>
</dbReference>
<reference evidence="2 3" key="1">
    <citation type="submission" date="2018-04" db="EMBL/GenBank/DDBJ databases">
        <title>Genomic Encyclopedia of Type Strains, Phase IV (KMG-IV): sequencing the most valuable type-strain genomes for metagenomic binning, comparative biology and taxonomic classification.</title>
        <authorList>
            <person name="Goeker M."/>
        </authorList>
    </citation>
    <scope>NUCLEOTIDE SEQUENCE [LARGE SCALE GENOMIC DNA]</scope>
    <source>
        <strain evidence="2 3">DSM 7138</strain>
    </source>
</reference>
<accession>A0A2T5AK94</accession>
<feature type="region of interest" description="Disordered" evidence="1">
    <location>
        <begin position="42"/>
        <end position="63"/>
    </location>
</feature>
<protein>
    <submittedName>
        <fullName evidence="2">Uncharacterized protein DUF3606</fullName>
    </submittedName>
</protein>
<evidence type="ECO:0000256" key="1">
    <source>
        <dbReference type="SAM" id="MobiDB-lite"/>
    </source>
</evidence>
<sequence length="63" mass="7276">MPDDKKAIGRDRQRVAAEQVYEVAYFARKFGLTRDEARDIIKQAGNSRENANDLARDRPQPTR</sequence>
<gene>
    <name evidence="2" type="ORF">C7449_1141</name>
</gene>
<dbReference type="InterPro" id="IPR022037">
    <property type="entry name" value="DUF3606"/>
</dbReference>
<evidence type="ECO:0000313" key="3">
    <source>
        <dbReference type="Proteomes" id="UP000241247"/>
    </source>
</evidence>